<dbReference type="EMBL" id="LXQA010538985">
    <property type="protein sequence ID" value="MCI58023.1"/>
    <property type="molecule type" value="Genomic_DNA"/>
</dbReference>
<protein>
    <submittedName>
        <fullName evidence="1">Uncharacterized protein</fullName>
    </submittedName>
</protein>
<accession>A0A392TA56</accession>
<keyword evidence="2" id="KW-1185">Reference proteome</keyword>
<reference evidence="1 2" key="1">
    <citation type="journal article" date="2018" name="Front. Plant Sci.">
        <title>Red Clover (Trifolium pratense) and Zigzag Clover (T. medium) - A Picture of Genomic Similarities and Differences.</title>
        <authorList>
            <person name="Dluhosova J."/>
            <person name="Istvanek J."/>
            <person name="Nedelnik J."/>
            <person name="Repkova J."/>
        </authorList>
    </citation>
    <scope>NUCLEOTIDE SEQUENCE [LARGE SCALE GENOMIC DNA]</scope>
    <source>
        <strain evidence="2">cv. 10/8</strain>
        <tissue evidence="1">Leaf</tissue>
    </source>
</reference>
<dbReference type="AlphaFoldDB" id="A0A392TA56"/>
<proteinExistence type="predicted"/>
<comment type="caution">
    <text evidence="1">The sequence shown here is derived from an EMBL/GenBank/DDBJ whole genome shotgun (WGS) entry which is preliminary data.</text>
</comment>
<organism evidence="1 2">
    <name type="scientific">Trifolium medium</name>
    <dbReference type="NCBI Taxonomy" id="97028"/>
    <lineage>
        <taxon>Eukaryota</taxon>
        <taxon>Viridiplantae</taxon>
        <taxon>Streptophyta</taxon>
        <taxon>Embryophyta</taxon>
        <taxon>Tracheophyta</taxon>
        <taxon>Spermatophyta</taxon>
        <taxon>Magnoliopsida</taxon>
        <taxon>eudicotyledons</taxon>
        <taxon>Gunneridae</taxon>
        <taxon>Pentapetalae</taxon>
        <taxon>rosids</taxon>
        <taxon>fabids</taxon>
        <taxon>Fabales</taxon>
        <taxon>Fabaceae</taxon>
        <taxon>Papilionoideae</taxon>
        <taxon>50 kb inversion clade</taxon>
        <taxon>NPAAA clade</taxon>
        <taxon>Hologalegina</taxon>
        <taxon>IRL clade</taxon>
        <taxon>Trifolieae</taxon>
        <taxon>Trifolium</taxon>
    </lineage>
</organism>
<evidence type="ECO:0000313" key="1">
    <source>
        <dbReference type="EMBL" id="MCI58023.1"/>
    </source>
</evidence>
<name>A0A392TA56_9FABA</name>
<evidence type="ECO:0000313" key="2">
    <source>
        <dbReference type="Proteomes" id="UP000265520"/>
    </source>
</evidence>
<sequence length="54" mass="6191">MKMDVSLTCRMRSHLAAVSYNNGRPNLFQINVDETFDGLKHQLDQLNRTVNNPS</sequence>
<feature type="non-terminal residue" evidence="1">
    <location>
        <position position="54"/>
    </location>
</feature>
<dbReference type="Proteomes" id="UP000265520">
    <property type="component" value="Unassembled WGS sequence"/>
</dbReference>